<sequence>VANKANVERFRHSLRLTPEARAFTFLYSQGGPSENILKLLADIDGEPCRRRRQEVTWRLR</sequence>
<dbReference type="AlphaFoldDB" id="A0AA35LAU9"/>
<reference evidence="1" key="1">
    <citation type="submission" date="2022-12" db="EMBL/GenBank/DDBJ databases">
        <authorList>
            <person name="Alioto T."/>
            <person name="Alioto T."/>
            <person name="Gomez Garrido J."/>
        </authorList>
    </citation>
    <scope>NUCLEOTIDE SEQUENCE</scope>
</reference>
<dbReference type="EMBL" id="OX395139">
    <property type="protein sequence ID" value="CAI5792996.1"/>
    <property type="molecule type" value="Genomic_DNA"/>
</dbReference>
<organism evidence="1 2">
    <name type="scientific">Podarcis lilfordi</name>
    <name type="common">Lilford's wall lizard</name>
    <dbReference type="NCBI Taxonomy" id="74358"/>
    <lineage>
        <taxon>Eukaryota</taxon>
        <taxon>Metazoa</taxon>
        <taxon>Chordata</taxon>
        <taxon>Craniata</taxon>
        <taxon>Vertebrata</taxon>
        <taxon>Euteleostomi</taxon>
        <taxon>Lepidosauria</taxon>
        <taxon>Squamata</taxon>
        <taxon>Bifurcata</taxon>
        <taxon>Unidentata</taxon>
        <taxon>Episquamata</taxon>
        <taxon>Laterata</taxon>
        <taxon>Lacertibaenia</taxon>
        <taxon>Lacertidae</taxon>
        <taxon>Podarcis</taxon>
    </lineage>
</organism>
<feature type="non-terminal residue" evidence="1">
    <location>
        <position position="60"/>
    </location>
</feature>
<dbReference type="Proteomes" id="UP001178461">
    <property type="component" value="Chromosome 14"/>
</dbReference>
<evidence type="ECO:0000313" key="2">
    <source>
        <dbReference type="Proteomes" id="UP001178461"/>
    </source>
</evidence>
<name>A0AA35LAU9_9SAUR</name>
<gene>
    <name evidence="1" type="ORF">PODLI_1B001415</name>
</gene>
<feature type="non-terminal residue" evidence="1">
    <location>
        <position position="1"/>
    </location>
</feature>
<evidence type="ECO:0000313" key="1">
    <source>
        <dbReference type="EMBL" id="CAI5792996.1"/>
    </source>
</evidence>
<accession>A0AA35LAU9</accession>
<keyword evidence="2" id="KW-1185">Reference proteome</keyword>
<proteinExistence type="predicted"/>
<protein>
    <submittedName>
        <fullName evidence="1">Uncharacterized protein</fullName>
    </submittedName>
</protein>